<dbReference type="InterPro" id="IPR038955">
    <property type="entry name" value="PriA/CPL1_fungi"/>
</dbReference>
<sequence length="280" mass="29464">MRSPLPFVLALALSTFASARTLTHLASRGSSDVCAFVDVGINILGITQIGALNICVCISGIPDLIRTNAKLNSAVNIVGIASVTAQLNAAINKSSGHKPCSFPDNALSACTKGNPCGFTCKNGFTPFPPTKPTECKCLPPKKVCNGVCGDFKACPSGKPKREELEKRSVCDYGYTACGIYGWTGFRSTPAYECIDTSSDLESCGGCAIPLAPGSPRGIDCTAIPGVVDVSCRTGNCVVHRCQPGFTVSMDQTFCIKKAQKHFQDNDVSAKAYGLEHVPLK</sequence>
<feature type="signal peptide" evidence="1">
    <location>
        <begin position="1"/>
        <end position="19"/>
    </location>
</feature>
<evidence type="ECO:0000256" key="1">
    <source>
        <dbReference type="SAM" id="SignalP"/>
    </source>
</evidence>
<dbReference type="InterPro" id="IPR048661">
    <property type="entry name" value="CPL1-like"/>
</dbReference>
<comment type="caution">
    <text evidence="3">The sequence shown here is derived from an EMBL/GenBank/DDBJ whole genome shotgun (WGS) entry which is preliminary data.</text>
</comment>
<protein>
    <recommendedName>
        <fullName evidence="2">Protein CPL1-like domain-containing protein</fullName>
    </recommendedName>
</protein>
<dbReference type="EMBL" id="JANAWD010000101">
    <property type="protein sequence ID" value="KAJ3487120.1"/>
    <property type="molecule type" value="Genomic_DNA"/>
</dbReference>
<evidence type="ECO:0000313" key="4">
    <source>
        <dbReference type="Proteomes" id="UP001212997"/>
    </source>
</evidence>
<name>A0AAD5V6D8_9APHY</name>
<dbReference type="AlphaFoldDB" id="A0AAD5V6D8"/>
<keyword evidence="1" id="KW-0732">Signal</keyword>
<dbReference type="PANTHER" id="PTHR35192">
    <property type="entry name" value="PROTEIN, PUTATIVE-RELATED"/>
    <property type="match status" value="1"/>
</dbReference>
<dbReference type="PANTHER" id="PTHR35192:SF2">
    <property type="entry name" value="APPLE DOMAIN-CONTAINING PROTEIN"/>
    <property type="match status" value="1"/>
</dbReference>
<feature type="domain" description="Protein CPL1-like" evidence="2">
    <location>
        <begin position="191"/>
        <end position="255"/>
    </location>
</feature>
<organism evidence="3 4">
    <name type="scientific">Meripilus lineatus</name>
    <dbReference type="NCBI Taxonomy" id="2056292"/>
    <lineage>
        <taxon>Eukaryota</taxon>
        <taxon>Fungi</taxon>
        <taxon>Dikarya</taxon>
        <taxon>Basidiomycota</taxon>
        <taxon>Agaricomycotina</taxon>
        <taxon>Agaricomycetes</taxon>
        <taxon>Polyporales</taxon>
        <taxon>Meripilaceae</taxon>
        <taxon>Meripilus</taxon>
    </lineage>
</organism>
<evidence type="ECO:0000313" key="3">
    <source>
        <dbReference type="EMBL" id="KAJ3487120.1"/>
    </source>
</evidence>
<gene>
    <name evidence="3" type="ORF">NLI96_g3750</name>
</gene>
<evidence type="ECO:0000259" key="2">
    <source>
        <dbReference type="Pfam" id="PF21671"/>
    </source>
</evidence>
<keyword evidence="4" id="KW-1185">Reference proteome</keyword>
<feature type="chain" id="PRO_5042208834" description="Protein CPL1-like domain-containing protein" evidence="1">
    <location>
        <begin position="20"/>
        <end position="280"/>
    </location>
</feature>
<dbReference type="Pfam" id="PF21671">
    <property type="entry name" value="CPL1-like"/>
    <property type="match status" value="1"/>
</dbReference>
<accession>A0AAD5V6D8</accession>
<dbReference type="Proteomes" id="UP001212997">
    <property type="component" value="Unassembled WGS sequence"/>
</dbReference>
<reference evidence="3" key="1">
    <citation type="submission" date="2022-07" db="EMBL/GenBank/DDBJ databases">
        <title>Genome Sequence of Physisporinus lineatus.</title>
        <authorList>
            <person name="Buettner E."/>
        </authorList>
    </citation>
    <scope>NUCLEOTIDE SEQUENCE</scope>
    <source>
        <strain evidence="3">VT162</strain>
    </source>
</reference>
<proteinExistence type="predicted"/>